<dbReference type="Gene3D" id="3.40.50.150">
    <property type="entry name" value="Vaccinia Virus protein VP39"/>
    <property type="match status" value="1"/>
</dbReference>
<comment type="caution">
    <text evidence="6">The sequence shown here is derived from an EMBL/GenBank/DDBJ whole genome shotgun (WGS) entry which is preliminary data.</text>
</comment>
<dbReference type="GO" id="GO:0008757">
    <property type="term" value="F:S-adenosylmethionine-dependent methyltransferase activity"/>
    <property type="evidence" value="ECO:0007669"/>
    <property type="project" value="InterPro"/>
</dbReference>
<evidence type="ECO:0000256" key="1">
    <source>
        <dbReference type="ARBA" id="ARBA00022603"/>
    </source>
</evidence>
<reference evidence="6" key="1">
    <citation type="journal article" date="2020" name="mSystems">
        <title>Genome- and Community-Level Interaction Insights into Carbon Utilization and Element Cycling Functions of Hydrothermarchaeota in Hydrothermal Sediment.</title>
        <authorList>
            <person name="Zhou Z."/>
            <person name="Liu Y."/>
            <person name="Xu W."/>
            <person name="Pan J."/>
            <person name="Luo Z.H."/>
            <person name="Li M."/>
        </authorList>
    </citation>
    <scope>NUCLEOTIDE SEQUENCE [LARGE SCALE GENOMIC DNA]</scope>
    <source>
        <strain evidence="6">SpSt-1074</strain>
    </source>
</reference>
<dbReference type="SUPFAM" id="SSF53335">
    <property type="entry name" value="S-adenosyl-L-methionine-dependent methyltransferases"/>
    <property type="match status" value="1"/>
</dbReference>
<dbReference type="CDD" id="cd02440">
    <property type="entry name" value="AdoMet_MTases"/>
    <property type="match status" value="1"/>
</dbReference>
<evidence type="ECO:0000256" key="3">
    <source>
        <dbReference type="ARBA" id="ARBA00022691"/>
    </source>
</evidence>
<keyword evidence="1 6" id="KW-0489">Methyltransferase</keyword>
<gene>
    <name evidence="6" type="ORF">ENM31_00115</name>
</gene>
<evidence type="ECO:0000259" key="5">
    <source>
        <dbReference type="Pfam" id="PF08241"/>
    </source>
</evidence>
<dbReference type="InterPro" id="IPR029063">
    <property type="entry name" value="SAM-dependent_MTases_sf"/>
</dbReference>
<feature type="domain" description="Methyltransferase type 11" evidence="5">
    <location>
        <begin position="46"/>
        <end position="130"/>
    </location>
</feature>
<evidence type="ECO:0000256" key="2">
    <source>
        <dbReference type="ARBA" id="ARBA00022679"/>
    </source>
</evidence>
<feature type="compositionally biased region" description="Low complexity" evidence="4">
    <location>
        <begin position="171"/>
        <end position="190"/>
    </location>
</feature>
<organism evidence="6">
    <name type="scientific">Caldiarchaeum subterraneum</name>
    <dbReference type="NCBI Taxonomy" id="311458"/>
    <lineage>
        <taxon>Archaea</taxon>
        <taxon>Nitrososphaerota</taxon>
        <taxon>Candidatus Caldarchaeales</taxon>
        <taxon>Candidatus Caldarchaeaceae</taxon>
        <taxon>Candidatus Caldarchaeum</taxon>
    </lineage>
</organism>
<dbReference type="EMBL" id="DRXH01000005">
    <property type="protein sequence ID" value="HHM43688.1"/>
    <property type="molecule type" value="Genomic_DNA"/>
</dbReference>
<dbReference type="AlphaFoldDB" id="A0A7J3VRC5"/>
<dbReference type="PANTHER" id="PTHR43464">
    <property type="entry name" value="METHYLTRANSFERASE"/>
    <property type="match status" value="1"/>
</dbReference>
<evidence type="ECO:0000256" key="4">
    <source>
        <dbReference type="SAM" id="MobiDB-lite"/>
    </source>
</evidence>
<dbReference type="PANTHER" id="PTHR43464:SF19">
    <property type="entry name" value="UBIQUINONE BIOSYNTHESIS O-METHYLTRANSFERASE, MITOCHONDRIAL"/>
    <property type="match status" value="1"/>
</dbReference>
<protein>
    <submittedName>
        <fullName evidence="6">Class I SAM-dependent methyltransferase</fullName>
    </submittedName>
</protein>
<feature type="region of interest" description="Disordered" evidence="4">
    <location>
        <begin position="167"/>
        <end position="190"/>
    </location>
</feature>
<dbReference type="GO" id="GO:0032259">
    <property type="term" value="P:methylation"/>
    <property type="evidence" value="ECO:0007669"/>
    <property type="project" value="UniProtKB-KW"/>
</dbReference>
<keyword evidence="3" id="KW-0949">S-adenosyl-L-methionine</keyword>
<proteinExistence type="predicted"/>
<dbReference type="Pfam" id="PF08241">
    <property type="entry name" value="Methyltransf_11"/>
    <property type="match status" value="1"/>
</dbReference>
<name>A0A7J3VRC5_CALS0</name>
<accession>A0A7J3VRC5</accession>
<keyword evidence="2 6" id="KW-0808">Transferase</keyword>
<evidence type="ECO:0000313" key="6">
    <source>
        <dbReference type="EMBL" id="HHM43688.1"/>
    </source>
</evidence>
<sequence length="190" mass="21468">MKSLDVAVLDYDVLSECYDELYGGEQRSKYRAAVDRVRPDEASRVLDAGCGTGLFLRYLREVGCFCEYVGVDVSQGMLRRAVEKLDMLSHLVMADANHLPFREDTFTHVYSFTTIHHLDARRFLDEALRVSSRSVVITQHKRLSPRLETEVCETEETVDQLVVLQDKPPVLRSSPDGRGSDSLSRGGQAR</sequence>
<dbReference type="InterPro" id="IPR013216">
    <property type="entry name" value="Methyltransf_11"/>
</dbReference>